<dbReference type="GO" id="GO:0005576">
    <property type="term" value="C:extracellular region"/>
    <property type="evidence" value="ECO:0007669"/>
    <property type="project" value="UniProtKB-SubCell"/>
</dbReference>
<dbReference type="Pfam" id="PF19030">
    <property type="entry name" value="TSP1_ADAMTS"/>
    <property type="match status" value="8"/>
</dbReference>
<evidence type="ECO:0000259" key="7">
    <source>
        <dbReference type="PROSITE" id="PS51046"/>
    </source>
</evidence>
<dbReference type="GO" id="GO:0031012">
    <property type="term" value="C:extracellular matrix"/>
    <property type="evidence" value="ECO:0007669"/>
    <property type="project" value="TreeGrafter"/>
</dbReference>
<organism evidence="8">
    <name type="scientific">Notodromas monacha</name>
    <dbReference type="NCBI Taxonomy" id="399045"/>
    <lineage>
        <taxon>Eukaryota</taxon>
        <taxon>Metazoa</taxon>
        <taxon>Ecdysozoa</taxon>
        <taxon>Arthropoda</taxon>
        <taxon>Crustacea</taxon>
        <taxon>Oligostraca</taxon>
        <taxon>Ostracoda</taxon>
        <taxon>Podocopa</taxon>
        <taxon>Podocopida</taxon>
        <taxon>Cypridocopina</taxon>
        <taxon>Cypridoidea</taxon>
        <taxon>Cyprididae</taxon>
        <taxon>Notodromas</taxon>
    </lineage>
</organism>
<dbReference type="InterPro" id="IPR012314">
    <property type="entry name" value="Pept_M12B_GON-ADAMTSs"/>
</dbReference>
<keyword evidence="3" id="KW-0479">Metal-binding</keyword>
<dbReference type="PROSITE" id="PS51046">
    <property type="entry name" value="GON"/>
    <property type="match status" value="1"/>
</dbReference>
<dbReference type="FunFam" id="2.20.100.10:FF:000005">
    <property type="entry name" value="ADAM metallopeptidase with thrombospondin type 1 motif 9"/>
    <property type="match status" value="5"/>
</dbReference>
<evidence type="ECO:0000313" key="9">
    <source>
        <dbReference type="Proteomes" id="UP000678499"/>
    </source>
</evidence>
<dbReference type="GO" id="GO:0006508">
    <property type="term" value="P:proteolysis"/>
    <property type="evidence" value="ECO:0007669"/>
    <property type="project" value="TreeGrafter"/>
</dbReference>
<feature type="compositionally biased region" description="Polar residues" evidence="6">
    <location>
        <begin position="124"/>
        <end position="136"/>
    </location>
</feature>
<feature type="domain" description="GON" evidence="7">
    <location>
        <begin position="635"/>
        <end position="848"/>
    </location>
</feature>
<reference evidence="8" key="1">
    <citation type="submission" date="2020-11" db="EMBL/GenBank/DDBJ databases">
        <authorList>
            <person name="Tran Van P."/>
        </authorList>
    </citation>
    <scope>NUCLEOTIDE SEQUENCE</scope>
</reference>
<dbReference type="InterPro" id="IPR000884">
    <property type="entry name" value="TSP1_rpt"/>
</dbReference>
<evidence type="ECO:0000256" key="2">
    <source>
        <dbReference type="ARBA" id="ARBA00022525"/>
    </source>
</evidence>
<accession>A0A7R9BMH2</accession>
<keyword evidence="2" id="KW-0964">Secreted</keyword>
<feature type="region of interest" description="Disordered" evidence="6">
    <location>
        <begin position="109"/>
        <end position="194"/>
    </location>
</feature>
<evidence type="ECO:0000256" key="1">
    <source>
        <dbReference type="ARBA" id="ARBA00004613"/>
    </source>
</evidence>
<dbReference type="PANTHER" id="PTHR13723:SF281">
    <property type="entry name" value="PAPILIN"/>
    <property type="match status" value="1"/>
</dbReference>
<name>A0A7R9BMH2_9CRUS</name>
<keyword evidence="9" id="KW-1185">Reference proteome</keyword>
<dbReference type="InterPro" id="IPR050439">
    <property type="entry name" value="ADAMTS_ADAMTS-like"/>
</dbReference>
<evidence type="ECO:0000256" key="6">
    <source>
        <dbReference type="SAM" id="MobiDB-lite"/>
    </source>
</evidence>
<sequence>MDDGMQKKKKQCSVTCGAGIKVRVVHCRSVRGDVLDSAFCDPQSEPSMVAECLLSPCPDDVFRNDVFGVTKPQVPHLPNYRTNSLGNSVYNSVHGDDDDSIDIVSIETKPIHGYDQHRPRLNKPSPNYDTTSSKPSPLNPHPHSSEPNNKGHQKPIYFLPPRYSPVGNKYTGDENSVGEPGEDDRFDDRKSGKAEDHEILAEGGAHWVLGPWGRCSSSCGGGSERRMVSCKSKNAGRILPDHKCYGVDPPVVTRACGLDSCPDWKTGNWSECSVTCGQGYEVRKVACMLMEREEVDSSKCSKSRPTNQRTCKMPPCLYSGQQIVHTEHEPNKADSHQWITGSWGECSNTCGGGMKLRQVVCQDEEGRSSEKCNLQTKPRETLHCNSDPCPAWNFGDWGSCNNTCNGGYQMRQVQCQNHLGMHLPDHNCDLLHRPKPMQTCNIHACPDENTAALNYEWRNSSWGKCSRTCNRGVKTRMVYCVEKRNPSVVVPDQMCSSHKKPKTVRGCAKKPCPYSWEVSEWSECSHTCGPGIQYRTVKCHRVNHYGWVDPDPVNRGCNDTFRPRNVQDCNLSDCNAAYHWVTTEWKECSEKCGHRAKQRRRVRCVDRAGNKKPKIFCERSRRPSRKRPCNRRPCGYYSCSEVKRLQNVTMDGDQILTVGGRNATFYCYGMSTDSPAEYLTLITGERENYAEIYNKRLIQPETCPDGGNRRENCACFEEDDKKQRAGLTVFSRIRVNVTSLRVNTHDFVFTRQFSGERIPLGEAGDCYSSANCPQGRFSINLAGTGFRVAPHTSWVGRGNRASHWINRLERIGPPEDPGQVWRVLRDLQPGPADRAEAGRDAALTTASIADVHSSTPPSPSSSSSSSSSAKMLRVSAISKVLEMLYGELSMEEEEMKAGKNEEGRRERVVRKTRELYINMLGHVAHPAFPSEFLKSTWH</sequence>
<dbReference type="Proteomes" id="UP000678499">
    <property type="component" value="Unassembled WGS sequence"/>
</dbReference>
<dbReference type="SMART" id="SM00209">
    <property type="entry name" value="TSP1"/>
    <property type="match status" value="8"/>
</dbReference>
<evidence type="ECO:0000313" key="8">
    <source>
        <dbReference type="EMBL" id="CAD7277170.1"/>
    </source>
</evidence>
<dbReference type="GO" id="GO:0008270">
    <property type="term" value="F:zinc ion binding"/>
    <property type="evidence" value="ECO:0007669"/>
    <property type="project" value="InterPro"/>
</dbReference>
<gene>
    <name evidence="8" type="ORF">NMOB1V02_LOCUS4909</name>
</gene>
<proteinExistence type="predicted"/>
<keyword evidence="5" id="KW-0677">Repeat</keyword>
<dbReference type="Gene3D" id="2.20.100.10">
    <property type="entry name" value="Thrombospondin type-1 (TSP1) repeat"/>
    <property type="match status" value="8"/>
</dbReference>
<dbReference type="Pfam" id="PF08685">
    <property type="entry name" value="GON"/>
    <property type="match status" value="1"/>
</dbReference>
<evidence type="ECO:0000256" key="3">
    <source>
        <dbReference type="ARBA" id="ARBA00022723"/>
    </source>
</evidence>
<dbReference type="PROSITE" id="PS50092">
    <property type="entry name" value="TSP1"/>
    <property type="match status" value="8"/>
</dbReference>
<dbReference type="SUPFAM" id="SSF82895">
    <property type="entry name" value="TSP-1 type 1 repeat"/>
    <property type="match status" value="8"/>
</dbReference>
<dbReference type="AlphaFoldDB" id="A0A7R9BMH2"/>
<dbReference type="OrthoDB" id="5855429at2759"/>
<dbReference type="GO" id="GO:0030198">
    <property type="term" value="P:extracellular matrix organization"/>
    <property type="evidence" value="ECO:0007669"/>
    <property type="project" value="TreeGrafter"/>
</dbReference>
<protein>
    <recommendedName>
        <fullName evidence="7">GON domain-containing protein</fullName>
    </recommendedName>
</protein>
<keyword evidence="4" id="KW-0732">Signal</keyword>
<dbReference type="EMBL" id="OA882851">
    <property type="protein sequence ID" value="CAD7277170.1"/>
    <property type="molecule type" value="Genomic_DNA"/>
</dbReference>
<dbReference type="EMBL" id="CAJPEX010000814">
    <property type="protein sequence ID" value="CAG0917322.1"/>
    <property type="molecule type" value="Genomic_DNA"/>
</dbReference>
<dbReference type="PANTHER" id="PTHR13723">
    <property type="entry name" value="ADAMTS A DISINTEGRIN AND METALLOPROTEASE WITH THROMBOSPONDIN MOTIFS PROTEASE"/>
    <property type="match status" value="1"/>
</dbReference>
<dbReference type="InterPro" id="IPR036383">
    <property type="entry name" value="TSP1_rpt_sf"/>
</dbReference>
<dbReference type="GO" id="GO:0004222">
    <property type="term" value="F:metalloendopeptidase activity"/>
    <property type="evidence" value="ECO:0007669"/>
    <property type="project" value="InterPro"/>
</dbReference>
<comment type="subcellular location">
    <subcellularLocation>
        <location evidence="1">Secreted</location>
    </subcellularLocation>
</comment>
<evidence type="ECO:0000256" key="5">
    <source>
        <dbReference type="ARBA" id="ARBA00022737"/>
    </source>
</evidence>
<feature type="compositionally biased region" description="Basic and acidic residues" evidence="6">
    <location>
        <begin position="109"/>
        <end position="118"/>
    </location>
</feature>
<feature type="region of interest" description="Disordered" evidence="6">
    <location>
        <begin position="848"/>
        <end position="869"/>
    </location>
</feature>
<evidence type="ECO:0000256" key="4">
    <source>
        <dbReference type="ARBA" id="ARBA00022729"/>
    </source>
</evidence>